<dbReference type="SUPFAM" id="SSF46955">
    <property type="entry name" value="Putative DNA-binding domain"/>
    <property type="match status" value="1"/>
</dbReference>
<dbReference type="Proteomes" id="UP000030023">
    <property type="component" value="Unassembled WGS sequence"/>
</dbReference>
<feature type="non-terminal residue" evidence="1">
    <location>
        <position position="1"/>
    </location>
</feature>
<name>A0ABR4XPF4_9LACO</name>
<protein>
    <recommendedName>
        <fullName evidence="3">MerR family transcriptional regulator</fullName>
    </recommendedName>
</protein>
<comment type="caution">
    <text evidence="1">The sequence shown here is derived from an EMBL/GenBank/DDBJ whole genome shotgun (WGS) entry which is preliminary data.</text>
</comment>
<proteinExistence type="predicted"/>
<evidence type="ECO:0008006" key="3">
    <source>
        <dbReference type="Google" id="ProtNLM"/>
    </source>
</evidence>
<sequence>DWIEFAQCMRHAGVSVEYLVEYLQLFKQGDKTLQARKDLLDEQLETIYKKKIEIDRTYTIIKDKVQHYEQYFENNSKK</sequence>
<evidence type="ECO:0000313" key="1">
    <source>
        <dbReference type="EMBL" id="KGO24436.1"/>
    </source>
</evidence>
<reference evidence="1 2" key="1">
    <citation type="journal article" date="2014" name="Antonie Van Leeuwenhoek">
        <title>Oenococcus alcoholitolerans sp. nov., a lactic acid bacteria isolated from cachaca and ethanol fermentation processes.</title>
        <authorList>
            <person name="Badotti F."/>
            <person name="Moreira A.P."/>
            <person name="Tonon L.A."/>
            <person name="de Lucena B.T."/>
            <person name="Gomes Fde C."/>
            <person name="Kruger R."/>
            <person name="Thompson C.C."/>
            <person name="de Morais M.A.Jr."/>
            <person name="Rosa C.A."/>
            <person name="Thompson F.L."/>
        </authorList>
    </citation>
    <scope>NUCLEOTIDE SEQUENCE [LARGE SCALE GENOMIC DNA]</scope>
    <source>
        <strain evidence="1 2">UFRJ-M7.2.18</strain>
    </source>
</reference>
<gene>
    <name evidence="1" type="ORF">Q757_08530</name>
</gene>
<keyword evidence="2" id="KW-1185">Reference proteome</keyword>
<organism evidence="1 2">
    <name type="scientific">Oenococcus alcoholitolerans</name>
    <dbReference type="NCBI Taxonomy" id="931074"/>
    <lineage>
        <taxon>Bacteria</taxon>
        <taxon>Bacillati</taxon>
        <taxon>Bacillota</taxon>
        <taxon>Bacilli</taxon>
        <taxon>Lactobacillales</taxon>
        <taxon>Lactobacillaceae</taxon>
        <taxon>Oenococcus</taxon>
    </lineage>
</organism>
<evidence type="ECO:0000313" key="2">
    <source>
        <dbReference type="Proteomes" id="UP000030023"/>
    </source>
</evidence>
<dbReference type="Gene3D" id="1.10.1660.10">
    <property type="match status" value="1"/>
</dbReference>
<dbReference type="EMBL" id="AXCV01000481">
    <property type="protein sequence ID" value="KGO24436.1"/>
    <property type="molecule type" value="Genomic_DNA"/>
</dbReference>
<accession>A0ABR4XPF4</accession>
<dbReference type="InterPro" id="IPR009061">
    <property type="entry name" value="DNA-bd_dom_put_sf"/>
</dbReference>